<keyword evidence="1" id="KW-0134">Cell wall</keyword>
<keyword evidence="3" id="KW-0572">Peptidoglycan-anchor</keyword>
<evidence type="ECO:0000259" key="5">
    <source>
        <dbReference type="Pfam" id="PF00746"/>
    </source>
</evidence>
<comment type="caution">
    <text evidence="6">The sequence shown here is derived from an EMBL/GenBank/DDBJ whole genome shotgun (WGS) entry which is preliminary data.</text>
</comment>
<evidence type="ECO:0000313" key="7">
    <source>
        <dbReference type="Proteomes" id="UP000608754"/>
    </source>
</evidence>
<dbReference type="EMBL" id="JADGIK010000006">
    <property type="protein sequence ID" value="MBF0597663.1"/>
    <property type="molecule type" value="Genomic_DNA"/>
</dbReference>
<gene>
    <name evidence="6" type="ORF">IM532_09425</name>
</gene>
<dbReference type="PANTHER" id="PTHR40940">
    <property type="entry name" value="PROTEIN BATD-RELATED"/>
    <property type="match status" value="1"/>
</dbReference>
<dbReference type="RefSeq" id="WP_194183212.1">
    <property type="nucleotide sequence ID" value="NZ_JADGIK010000006.1"/>
</dbReference>
<keyword evidence="7" id="KW-1185">Reference proteome</keyword>
<dbReference type="NCBIfam" id="TIGR01167">
    <property type="entry name" value="LPXTG_anchor"/>
    <property type="match status" value="1"/>
</dbReference>
<reference evidence="6" key="1">
    <citation type="submission" date="2020-10" db="EMBL/GenBank/DDBJ databases">
        <authorList>
            <person name="Lu T."/>
            <person name="Wang Q."/>
            <person name="Han X."/>
        </authorList>
    </citation>
    <scope>NUCLEOTIDE SEQUENCE</scope>
    <source>
        <strain evidence="6">WQ 117</strain>
    </source>
</reference>
<evidence type="ECO:0000313" key="6">
    <source>
        <dbReference type="EMBL" id="MBF0597663.1"/>
    </source>
</evidence>
<feature type="signal peptide" evidence="4">
    <location>
        <begin position="1"/>
        <end position="20"/>
    </location>
</feature>
<keyword evidence="4" id="KW-0732">Signal</keyword>
<evidence type="ECO:0000256" key="2">
    <source>
        <dbReference type="ARBA" id="ARBA00022525"/>
    </source>
</evidence>
<protein>
    <submittedName>
        <fullName evidence="6">Protein BatD</fullName>
    </submittedName>
</protein>
<keyword evidence="2" id="KW-0964">Secreted</keyword>
<proteinExistence type="predicted"/>
<sequence length="607" mass="67840">MNAFKVLSTMFILATTSVIALCQNVSFKAEANRKTLSVGETLQVGFFIEADAMDYSIDKPMRFPDHPGFRLVGENKTQNIQYVNGKGVIQDGIILIFNPEKEGKLKIGSAKIEINGKLYTTKPIEIEVTKSNTTSVQNKSVQNQPVFLQTNVSKTDPYVNEQVSLIVKYYSRDLGLLNRKRNFRQGKLEGLSPKMVTSRPETIKQEMVSGKPYFSEEVAKYNLFPQKAGRIEIDPFSMDILVSGIYGTEAYEIKSNPIIINAKALPEEGKPANFSGAVGDFKLVSAVDKKELNTNESSNLKIKISGKGNFNTVIIPEIKKPKNLEIYPPNKTNNFKNYEDGMQGSVSADIVMVPEYGGNYTIAPVEFSYFDPEKEKYITLKSDEVNISVDGTTSDTVNGASNSLAYQGHDEAVNKESLSDSVAQITNEVTHGNSKWILTAGGLLVMSMVGLFLLRRKKEDENVEILSSNEVKNSEDNYVTKPYTNQKMSSYSEKINVSTESKKDLNNKLSDLQKNINNADPKVFYKFQEDLLCQLGMKYSGTDLANFSDYSVGEKLIQNGWDNSLVNEWKTLLNKARQAKYSAIGSYNDDLTEVYLQTEKVVNQFIK</sequence>
<feature type="domain" description="Gram-positive cocci surface proteins LPxTG" evidence="5">
    <location>
        <begin position="437"/>
        <end position="460"/>
    </location>
</feature>
<feature type="chain" id="PRO_5035270533" evidence="4">
    <location>
        <begin position="21"/>
        <end position="607"/>
    </location>
</feature>
<dbReference type="InterPro" id="IPR025738">
    <property type="entry name" value="BatD"/>
</dbReference>
<dbReference type="PANTHER" id="PTHR40940:SF2">
    <property type="entry name" value="BATD"/>
    <property type="match status" value="1"/>
</dbReference>
<evidence type="ECO:0000256" key="3">
    <source>
        <dbReference type="ARBA" id="ARBA00023088"/>
    </source>
</evidence>
<dbReference type="AlphaFoldDB" id="A0A8J7FXV6"/>
<dbReference type="InterPro" id="IPR019931">
    <property type="entry name" value="LPXTG_anchor"/>
</dbReference>
<dbReference type="Pfam" id="PF00746">
    <property type="entry name" value="Gram_pos_anchor"/>
    <property type="match status" value="1"/>
</dbReference>
<accession>A0A8J7FXV6</accession>
<dbReference type="Pfam" id="PF13584">
    <property type="entry name" value="BatD"/>
    <property type="match status" value="3"/>
</dbReference>
<dbReference type="Proteomes" id="UP000608754">
    <property type="component" value="Unassembled WGS sequence"/>
</dbReference>
<organism evidence="6 7">
    <name type="scientific">Faecalibacter rhinopitheci</name>
    <dbReference type="NCBI Taxonomy" id="2779678"/>
    <lineage>
        <taxon>Bacteria</taxon>
        <taxon>Pseudomonadati</taxon>
        <taxon>Bacteroidota</taxon>
        <taxon>Flavobacteriia</taxon>
        <taxon>Flavobacteriales</taxon>
        <taxon>Weeksellaceae</taxon>
        <taxon>Faecalibacter</taxon>
    </lineage>
</organism>
<evidence type="ECO:0000256" key="1">
    <source>
        <dbReference type="ARBA" id="ARBA00022512"/>
    </source>
</evidence>
<evidence type="ECO:0000256" key="4">
    <source>
        <dbReference type="SAM" id="SignalP"/>
    </source>
</evidence>
<name>A0A8J7FXV6_9FLAO</name>